<feature type="transmembrane region" description="Helical" evidence="1">
    <location>
        <begin position="168"/>
        <end position="191"/>
    </location>
</feature>
<gene>
    <name evidence="3" type="ORF">B0H17DRAFT_1218008</name>
</gene>
<organism evidence="3 4">
    <name type="scientific">Mycena rosella</name>
    <name type="common">Pink bonnet</name>
    <name type="synonym">Agaricus rosellus</name>
    <dbReference type="NCBI Taxonomy" id="1033263"/>
    <lineage>
        <taxon>Eukaryota</taxon>
        <taxon>Fungi</taxon>
        <taxon>Dikarya</taxon>
        <taxon>Basidiomycota</taxon>
        <taxon>Agaricomycotina</taxon>
        <taxon>Agaricomycetes</taxon>
        <taxon>Agaricomycetidae</taxon>
        <taxon>Agaricales</taxon>
        <taxon>Marasmiineae</taxon>
        <taxon>Mycenaceae</taxon>
        <taxon>Mycena</taxon>
    </lineage>
</organism>
<feature type="transmembrane region" description="Helical" evidence="1">
    <location>
        <begin position="88"/>
        <end position="111"/>
    </location>
</feature>
<evidence type="ECO:0000256" key="1">
    <source>
        <dbReference type="SAM" id="Phobius"/>
    </source>
</evidence>
<keyword evidence="1" id="KW-0472">Membrane</keyword>
<feature type="domain" description="DUF6533" evidence="2">
    <location>
        <begin position="12"/>
        <end position="56"/>
    </location>
</feature>
<feature type="transmembrane region" description="Helical" evidence="1">
    <location>
        <begin position="12"/>
        <end position="38"/>
    </location>
</feature>
<sequence length="254" mass="29037">MSAEASVFATRYLSAVGVAVLLYDHVLTIGDEIAFIWLNSAAGLQYRIIFMVDRYLTEAVSLYAAYSKSFRPSPAPFLIRRFQCCRKFLWILALTTSIFTSLSNLILAMRVYTLWDRRRTIKWLLMCAFGVAFPASVVFSVLSAQEIQSSIAYSSFLRMCVIKEKPSALPVVLGIWVVFDFFIVILTIYNALEQPHQTQTDVMITLQHDGAKMLLWAMCSVVTSRMQLRVERLRFTRFGGDLLPINFLHMEVRT</sequence>
<dbReference type="InterPro" id="IPR045340">
    <property type="entry name" value="DUF6533"/>
</dbReference>
<comment type="caution">
    <text evidence="3">The sequence shown here is derived from an EMBL/GenBank/DDBJ whole genome shotgun (WGS) entry which is preliminary data.</text>
</comment>
<proteinExistence type="predicted"/>
<dbReference type="Pfam" id="PF20151">
    <property type="entry name" value="DUF6533"/>
    <property type="match status" value="1"/>
</dbReference>
<dbReference type="Proteomes" id="UP001221757">
    <property type="component" value="Unassembled WGS sequence"/>
</dbReference>
<dbReference type="EMBL" id="JARKIE010000527">
    <property type="protein sequence ID" value="KAJ7629891.1"/>
    <property type="molecule type" value="Genomic_DNA"/>
</dbReference>
<keyword evidence="1" id="KW-0812">Transmembrane</keyword>
<name>A0AAD7BT14_MYCRO</name>
<keyword evidence="4" id="KW-1185">Reference proteome</keyword>
<evidence type="ECO:0000313" key="4">
    <source>
        <dbReference type="Proteomes" id="UP001221757"/>
    </source>
</evidence>
<protein>
    <recommendedName>
        <fullName evidence="2">DUF6533 domain-containing protein</fullName>
    </recommendedName>
</protein>
<keyword evidence="1" id="KW-1133">Transmembrane helix</keyword>
<reference evidence="3" key="1">
    <citation type="submission" date="2023-03" db="EMBL/GenBank/DDBJ databases">
        <title>Massive genome expansion in bonnet fungi (Mycena s.s.) driven by repeated elements and novel gene families across ecological guilds.</title>
        <authorList>
            <consortium name="Lawrence Berkeley National Laboratory"/>
            <person name="Harder C.B."/>
            <person name="Miyauchi S."/>
            <person name="Viragh M."/>
            <person name="Kuo A."/>
            <person name="Thoen E."/>
            <person name="Andreopoulos B."/>
            <person name="Lu D."/>
            <person name="Skrede I."/>
            <person name="Drula E."/>
            <person name="Henrissat B."/>
            <person name="Morin E."/>
            <person name="Kohler A."/>
            <person name="Barry K."/>
            <person name="LaButti K."/>
            <person name="Morin E."/>
            <person name="Salamov A."/>
            <person name="Lipzen A."/>
            <person name="Mereny Z."/>
            <person name="Hegedus B."/>
            <person name="Baldrian P."/>
            <person name="Stursova M."/>
            <person name="Weitz H."/>
            <person name="Taylor A."/>
            <person name="Grigoriev I.V."/>
            <person name="Nagy L.G."/>
            <person name="Martin F."/>
            <person name="Kauserud H."/>
        </authorList>
    </citation>
    <scope>NUCLEOTIDE SEQUENCE</scope>
    <source>
        <strain evidence="3">CBHHK067</strain>
    </source>
</reference>
<evidence type="ECO:0000259" key="2">
    <source>
        <dbReference type="Pfam" id="PF20151"/>
    </source>
</evidence>
<dbReference type="AlphaFoldDB" id="A0AAD7BT14"/>
<evidence type="ECO:0000313" key="3">
    <source>
        <dbReference type="EMBL" id="KAJ7629891.1"/>
    </source>
</evidence>
<accession>A0AAD7BT14</accession>
<feature type="transmembrane region" description="Helical" evidence="1">
    <location>
        <begin position="123"/>
        <end position="147"/>
    </location>
</feature>